<dbReference type="GO" id="GO:0006269">
    <property type="term" value="P:DNA replication, synthesis of primer"/>
    <property type="evidence" value="ECO:0007669"/>
    <property type="project" value="TreeGrafter"/>
</dbReference>
<dbReference type="Pfam" id="PF01807">
    <property type="entry name" value="Zn_ribbon_DnaG"/>
    <property type="match status" value="1"/>
</dbReference>
<keyword evidence="6" id="KW-1185">Reference proteome</keyword>
<dbReference type="InterPro" id="IPR002694">
    <property type="entry name" value="Znf_CHC2"/>
</dbReference>
<accession>A0A552V6A2</accession>
<evidence type="ECO:0000256" key="1">
    <source>
        <dbReference type="ARBA" id="ARBA00022723"/>
    </source>
</evidence>
<organism evidence="5 6">
    <name type="scientific">Flavobacterium zepuense</name>
    <dbReference type="NCBI Taxonomy" id="2593302"/>
    <lineage>
        <taxon>Bacteria</taxon>
        <taxon>Pseudomonadati</taxon>
        <taxon>Bacteroidota</taxon>
        <taxon>Flavobacteriia</taxon>
        <taxon>Flavobacteriales</taxon>
        <taxon>Flavobacteriaceae</taxon>
        <taxon>Flavobacterium</taxon>
    </lineage>
</organism>
<dbReference type="GO" id="GO:0003677">
    <property type="term" value="F:DNA binding"/>
    <property type="evidence" value="ECO:0007669"/>
    <property type="project" value="InterPro"/>
</dbReference>
<dbReference type="RefSeq" id="WP_143372632.1">
    <property type="nucleotide sequence ID" value="NZ_VJVZ01000003.1"/>
</dbReference>
<evidence type="ECO:0000313" key="6">
    <source>
        <dbReference type="Proteomes" id="UP000320643"/>
    </source>
</evidence>
<dbReference type="Pfam" id="PF13155">
    <property type="entry name" value="Toprim_2"/>
    <property type="match status" value="1"/>
</dbReference>
<dbReference type="AlphaFoldDB" id="A0A552V6A2"/>
<reference evidence="5 6" key="1">
    <citation type="submission" date="2019-07" db="EMBL/GenBank/DDBJ databases">
        <title>Flavobacterium sp. nov., isolated from glacier ice.</title>
        <authorList>
            <person name="Liu Q."/>
            <person name="Xin Y.-H."/>
        </authorList>
    </citation>
    <scope>NUCLEOTIDE SEQUENCE [LARGE SCALE GENOMIC DNA]</scope>
    <source>
        <strain evidence="5 6">ZT4R6</strain>
    </source>
</reference>
<keyword evidence="2" id="KW-0863">Zinc-finger</keyword>
<dbReference type="PANTHER" id="PTHR30313">
    <property type="entry name" value="DNA PRIMASE"/>
    <property type="match status" value="1"/>
</dbReference>
<dbReference type="GO" id="GO:0005737">
    <property type="term" value="C:cytoplasm"/>
    <property type="evidence" value="ECO:0007669"/>
    <property type="project" value="TreeGrafter"/>
</dbReference>
<dbReference type="Gene3D" id="3.40.1360.10">
    <property type="match status" value="1"/>
</dbReference>
<evidence type="ECO:0000259" key="4">
    <source>
        <dbReference type="Pfam" id="PF01807"/>
    </source>
</evidence>
<protein>
    <submittedName>
        <fullName evidence="5">DNA primase</fullName>
    </submittedName>
</protein>
<evidence type="ECO:0000256" key="3">
    <source>
        <dbReference type="ARBA" id="ARBA00022833"/>
    </source>
</evidence>
<name>A0A552V6A2_9FLAO</name>
<dbReference type="InterPro" id="IPR036977">
    <property type="entry name" value="DNA_primase_Znf_CHC2"/>
</dbReference>
<dbReference type="SUPFAM" id="SSF56731">
    <property type="entry name" value="DNA primase core"/>
    <property type="match status" value="1"/>
</dbReference>
<comment type="caution">
    <text evidence="5">The sequence shown here is derived from an EMBL/GenBank/DDBJ whole genome shotgun (WGS) entry which is preliminary data.</text>
</comment>
<dbReference type="GO" id="GO:0008270">
    <property type="term" value="F:zinc ion binding"/>
    <property type="evidence" value="ECO:0007669"/>
    <property type="project" value="UniProtKB-KW"/>
</dbReference>
<dbReference type="OrthoDB" id="8536512at2"/>
<keyword evidence="1" id="KW-0479">Metal-binding</keyword>
<dbReference type="Proteomes" id="UP000320643">
    <property type="component" value="Unassembled WGS sequence"/>
</dbReference>
<dbReference type="SUPFAM" id="SSF57783">
    <property type="entry name" value="Zinc beta-ribbon"/>
    <property type="match status" value="1"/>
</dbReference>
<dbReference type="EMBL" id="VJVZ01000003">
    <property type="protein sequence ID" value="TRW25968.1"/>
    <property type="molecule type" value="Genomic_DNA"/>
</dbReference>
<proteinExistence type="predicted"/>
<feature type="domain" description="Zinc finger CHC2-type" evidence="4">
    <location>
        <begin position="28"/>
        <end position="82"/>
    </location>
</feature>
<evidence type="ECO:0000313" key="5">
    <source>
        <dbReference type="EMBL" id="TRW25968.1"/>
    </source>
</evidence>
<dbReference type="GO" id="GO:0003899">
    <property type="term" value="F:DNA-directed RNA polymerase activity"/>
    <property type="evidence" value="ECO:0007669"/>
    <property type="project" value="InterPro"/>
</dbReference>
<sequence>MMERITIAQAKKIDLINYLKSIGYEPEKIRGDDFWYLSPLRNENTPSFKVNRKLNVWYDHGVGKGGTIIDFGINYFRCSVAEFLQLLDGNPVSPVIGLAKKDENRQTLGLNSAGEKKENPVSKTAIVDVRELENKTLLDYMKRRSIPPEIAKQLCREVDFSLNGLNYIAIGFQNNAGGYELRNENFKSSSSPKGITFIDTGAKSVTVFEGFFDYLSYKVMNPKADDPPSNFLILNSLAFFNRSRELMEKHDMVNLYLDRDTAGIKCTKEALESNPNKYTDKSFLYEYKKDLNDWLSQKNEVKRSQNFRRYI</sequence>
<gene>
    <name evidence="5" type="ORF">FMM05_07030</name>
</gene>
<dbReference type="Gene3D" id="3.90.580.10">
    <property type="entry name" value="Zinc finger, CHC2-type domain"/>
    <property type="match status" value="1"/>
</dbReference>
<dbReference type="PANTHER" id="PTHR30313:SF2">
    <property type="entry name" value="DNA PRIMASE"/>
    <property type="match status" value="1"/>
</dbReference>
<evidence type="ECO:0000256" key="2">
    <source>
        <dbReference type="ARBA" id="ARBA00022771"/>
    </source>
</evidence>
<keyword evidence="3" id="KW-0862">Zinc</keyword>
<dbReference type="InterPro" id="IPR050219">
    <property type="entry name" value="DnaG_primase"/>
</dbReference>